<evidence type="ECO:0000313" key="2">
    <source>
        <dbReference type="EMBL" id="KAG6923534.1"/>
    </source>
</evidence>
<evidence type="ECO:0000259" key="1">
    <source>
        <dbReference type="Pfam" id="PF00567"/>
    </source>
</evidence>
<dbReference type="InterPro" id="IPR002999">
    <property type="entry name" value="Tudor"/>
</dbReference>
<dbReference type="EMBL" id="JAHGAV010000843">
    <property type="protein sequence ID" value="KAG6923534.1"/>
    <property type="molecule type" value="Genomic_DNA"/>
</dbReference>
<feature type="non-terminal residue" evidence="2">
    <location>
        <position position="96"/>
    </location>
</feature>
<sequence>VTKNKLLCRLAELESRQPHPPKPAVERGTRCMAEFVRGADGAAWNRCWLLEKVEDLAVVLFADFGRSATVPLNSPRKLGEDDFWAITPLAQPFMFL</sequence>
<dbReference type="Gene3D" id="2.30.30.140">
    <property type="match status" value="1"/>
</dbReference>
<keyword evidence="3" id="KW-1185">Reference proteome</keyword>
<dbReference type="AlphaFoldDB" id="A0A8T1S4N3"/>
<proteinExistence type="predicted"/>
<name>A0A8T1S4N3_CHESE</name>
<dbReference type="Proteomes" id="UP000765507">
    <property type="component" value="Unassembled WGS sequence"/>
</dbReference>
<comment type="caution">
    <text evidence="2">The sequence shown here is derived from an EMBL/GenBank/DDBJ whole genome shotgun (WGS) entry which is preliminary data.</text>
</comment>
<gene>
    <name evidence="2" type="primary">TDRD10</name>
    <name evidence="2" type="ORF">G0U57_020303</name>
</gene>
<evidence type="ECO:0000313" key="3">
    <source>
        <dbReference type="Proteomes" id="UP000765507"/>
    </source>
</evidence>
<reference evidence="2 3" key="1">
    <citation type="journal article" date="2020" name="G3 (Bethesda)">
        <title>Draft Genome of the Common Snapping Turtle, Chelydra serpentina, a Model for Phenotypic Plasticity in Reptiles.</title>
        <authorList>
            <person name="Das D."/>
            <person name="Singh S.K."/>
            <person name="Bierstedt J."/>
            <person name="Erickson A."/>
            <person name="Galli G.L.J."/>
            <person name="Crossley D.A. 2nd"/>
            <person name="Rhen T."/>
        </authorList>
    </citation>
    <scope>NUCLEOTIDE SEQUENCE [LARGE SCALE GENOMIC DNA]</scope>
    <source>
        <strain evidence="2">KW</strain>
    </source>
</reference>
<dbReference type="Pfam" id="PF00567">
    <property type="entry name" value="TUDOR"/>
    <property type="match status" value="1"/>
</dbReference>
<dbReference type="SUPFAM" id="SSF63748">
    <property type="entry name" value="Tudor/PWWP/MBT"/>
    <property type="match status" value="1"/>
</dbReference>
<organism evidence="2 3">
    <name type="scientific">Chelydra serpentina</name>
    <name type="common">Snapping turtle</name>
    <name type="synonym">Testudo serpentina</name>
    <dbReference type="NCBI Taxonomy" id="8475"/>
    <lineage>
        <taxon>Eukaryota</taxon>
        <taxon>Metazoa</taxon>
        <taxon>Chordata</taxon>
        <taxon>Craniata</taxon>
        <taxon>Vertebrata</taxon>
        <taxon>Euteleostomi</taxon>
        <taxon>Archelosauria</taxon>
        <taxon>Testudinata</taxon>
        <taxon>Testudines</taxon>
        <taxon>Cryptodira</taxon>
        <taxon>Durocryptodira</taxon>
        <taxon>Americhelydia</taxon>
        <taxon>Chelydroidea</taxon>
        <taxon>Chelydridae</taxon>
        <taxon>Chelydra</taxon>
    </lineage>
</organism>
<protein>
    <submittedName>
        <fullName evidence="2">Tudor domain containing 10</fullName>
    </submittedName>
</protein>
<feature type="domain" description="Tudor" evidence="1">
    <location>
        <begin position="4"/>
        <end position="91"/>
    </location>
</feature>
<accession>A0A8T1S4N3</accession>
<dbReference type="OrthoDB" id="21643at2759"/>